<dbReference type="RefSeq" id="WP_090094367.1">
    <property type="nucleotide sequence ID" value="NZ_FOMG01000043.1"/>
</dbReference>
<dbReference type="Pfam" id="PF02518">
    <property type="entry name" value="HATPase_c"/>
    <property type="match status" value="1"/>
</dbReference>
<dbReference type="STRING" id="119641.SAMN05421842_1436"/>
<dbReference type="GO" id="GO:0016020">
    <property type="term" value="C:membrane"/>
    <property type="evidence" value="ECO:0007669"/>
    <property type="project" value="InterPro"/>
</dbReference>
<keyword evidence="5" id="KW-1185">Reference proteome</keyword>
<dbReference type="InterPro" id="IPR036890">
    <property type="entry name" value="HATPase_C_sf"/>
</dbReference>
<dbReference type="PANTHER" id="PTHR34220">
    <property type="entry name" value="SENSOR HISTIDINE KINASE YPDA"/>
    <property type="match status" value="1"/>
</dbReference>
<dbReference type="InterPro" id="IPR003594">
    <property type="entry name" value="HATPase_dom"/>
</dbReference>
<evidence type="ECO:0000259" key="2">
    <source>
        <dbReference type="Pfam" id="PF06580"/>
    </source>
</evidence>
<dbReference type="Pfam" id="PF10114">
    <property type="entry name" value="PocR"/>
    <property type="match status" value="1"/>
</dbReference>
<dbReference type="EMBL" id="FOMG01000043">
    <property type="protein sequence ID" value="SFD40926.1"/>
    <property type="molecule type" value="Genomic_DNA"/>
</dbReference>
<feature type="domain" description="PocR" evidence="3">
    <location>
        <begin position="9"/>
        <end position="171"/>
    </location>
</feature>
<proteinExistence type="predicted"/>
<dbReference type="Pfam" id="PF06580">
    <property type="entry name" value="His_kinase"/>
    <property type="match status" value="1"/>
</dbReference>
<evidence type="ECO:0000313" key="5">
    <source>
        <dbReference type="Proteomes" id="UP000199263"/>
    </source>
</evidence>
<gene>
    <name evidence="4" type="ORF">SAMN05421842_1436</name>
</gene>
<keyword evidence="4" id="KW-0808">Transferase</keyword>
<feature type="domain" description="Histidine kinase/HSP90-like ATPase" evidence="1">
    <location>
        <begin position="306"/>
        <end position="405"/>
    </location>
</feature>
<dbReference type="AlphaFoldDB" id="A0A1I1S317"/>
<feature type="domain" description="Signal transduction histidine kinase internal region" evidence="2">
    <location>
        <begin position="205"/>
        <end position="283"/>
    </location>
</feature>
<dbReference type="PANTHER" id="PTHR34220:SF7">
    <property type="entry name" value="SENSOR HISTIDINE KINASE YPDA"/>
    <property type="match status" value="1"/>
</dbReference>
<dbReference type="InterPro" id="IPR018771">
    <property type="entry name" value="PocR_dom"/>
</dbReference>
<dbReference type="GO" id="GO:0000155">
    <property type="term" value="F:phosphorelay sensor kinase activity"/>
    <property type="evidence" value="ECO:0007669"/>
    <property type="project" value="InterPro"/>
</dbReference>
<name>A0A1I1S317_9CLOT</name>
<evidence type="ECO:0000259" key="1">
    <source>
        <dbReference type="Pfam" id="PF02518"/>
    </source>
</evidence>
<sequence length="409" mass="47334">MNRIINLKDIINVEAFQKIQDDIAKATGIAIITTDYKGKPITEHSCCTEFCNIVRLNKDLVELCEKCDSRGGIEATRTGEPYIYICHKGIVDFAVPIIVQGQYLGSIMAGQVLTEERDQSNLESVVPINFNIEENEMLISAYKRLPVIPLEKIKHIAQMMLHISKYIVEESMYKINEQKLSETNNKMIQSGINEIKFQKELEKSRLMLLSSQINQDFIFNILNSIYSLTLIENAKKTSEVTFKLSEFIRDTFEKSNKIVTLGEEINYSLSYLNLQKIRFGKRLNFNIEINSEDEKVKIPFMSMYPFVENVVKHGISSKEDGGYVTIKVEREKEFIRILIIDNGIGIAKEKLKYINQDINQNINFLFTGIESAKQRIRNFYKYDYLINIESEIKKGTKVIINLPKDDRWE</sequence>
<evidence type="ECO:0000313" key="4">
    <source>
        <dbReference type="EMBL" id="SFD40926.1"/>
    </source>
</evidence>
<dbReference type="Proteomes" id="UP000199263">
    <property type="component" value="Unassembled WGS sequence"/>
</dbReference>
<accession>A0A1I1S317</accession>
<organism evidence="4 5">
    <name type="scientific">Clostridium uliginosum</name>
    <dbReference type="NCBI Taxonomy" id="119641"/>
    <lineage>
        <taxon>Bacteria</taxon>
        <taxon>Bacillati</taxon>
        <taxon>Bacillota</taxon>
        <taxon>Clostridia</taxon>
        <taxon>Eubacteriales</taxon>
        <taxon>Clostridiaceae</taxon>
        <taxon>Clostridium</taxon>
    </lineage>
</organism>
<protein>
    <submittedName>
        <fullName evidence="4">Histidine kinase-, DNA gyrase B-, and HSP90-like ATPase</fullName>
    </submittedName>
</protein>
<dbReference type="InterPro" id="IPR050640">
    <property type="entry name" value="Bact_2-comp_sensor_kinase"/>
</dbReference>
<dbReference type="SUPFAM" id="SSF55874">
    <property type="entry name" value="ATPase domain of HSP90 chaperone/DNA topoisomerase II/histidine kinase"/>
    <property type="match status" value="1"/>
</dbReference>
<dbReference type="Gene3D" id="3.30.565.10">
    <property type="entry name" value="Histidine kinase-like ATPase, C-terminal domain"/>
    <property type="match status" value="1"/>
</dbReference>
<keyword evidence="4" id="KW-0418">Kinase</keyword>
<dbReference type="InterPro" id="IPR010559">
    <property type="entry name" value="Sig_transdc_His_kin_internal"/>
</dbReference>
<dbReference type="OrthoDB" id="1410840at2"/>
<evidence type="ECO:0000259" key="3">
    <source>
        <dbReference type="Pfam" id="PF10114"/>
    </source>
</evidence>
<reference evidence="4 5" key="1">
    <citation type="submission" date="2016-10" db="EMBL/GenBank/DDBJ databases">
        <authorList>
            <person name="de Groot N.N."/>
        </authorList>
    </citation>
    <scope>NUCLEOTIDE SEQUENCE [LARGE SCALE GENOMIC DNA]</scope>
    <source>
        <strain evidence="4 5">DSM 12992</strain>
    </source>
</reference>